<protein>
    <submittedName>
        <fullName evidence="6">TetR/AcrR family transcriptional regulator</fullName>
    </submittedName>
</protein>
<dbReference type="EMBL" id="CP039865">
    <property type="protein sequence ID" value="QCK88312.1"/>
    <property type="molecule type" value="Genomic_DNA"/>
</dbReference>
<dbReference type="InterPro" id="IPR036271">
    <property type="entry name" value="Tet_transcr_reg_TetR-rel_C_sf"/>
</dbReference>
<evidence type="ECO:0000256" key="3">
    <source>
        <dbReference type="ARBA" id="ARBA00023163"/>
    </source>
</evidence>
<evidence type="ECO:0000256" key="4">
    <source>
        <dbReference type="PROSITE-ProRule" id="PRU00335"/>
    </source>
</evidence>
<evidence type="ECO:0000256" key="2">
    <source>
        <dbReference type="ARBA" id="ARBA00023125"/>
    </source>
</evidence>
<dbReference type="GO" id="GO:0003677">
    <property type="term" value="F:DNA binding"/>
    <property type="evidence" value="ECO:0007669"/>
    <property type="project" value="UniProtKB-UniRule"/>
</dbReference>
<dbReference type="InterPro" id="IPR001647">
    <property type="entry name" value="HTH_TetR"/>
</dbReference>
<reference evidence="6 7" key="1">
    <citation type="submission" date="2019-04" db="EMBL/GenBank/DDBJ databases">
        <title>Phreatobacter aquaticus sp. nov.</title>
        <authorList>
            <person name="Choi A."/>
            <person name="Baek K."/>
        </authorList>
    </citation>
    <scope>NUCLEOTIDE SEQUENCE [LARGE SCALE GENOMIC DNA]</scope>
    <source>
        <strain evidence="6 7">NMCR1094</strain>
    </source>
</reference>
<dbReference type="AlphaFoldDB" id="A0A4D7QWM8"/>
<dbReference type="SUPFAM" id="SSF46689">
    <property type="entry name" value="Homeodomain-like"/>
    <property type="match status" value="1"/>
</dbReference>
<evidence type="ECO:0000259" key="5">
    <source>
        <dbReference type="PROSITE" id="PS50977"/>
    </source>
</evidence>
<feature type="DNA-binding region" description="H-T-H motif" evidence="4">
    <location>
        <begin position="87"/>
        <end position="106"/>
    </location>
</feature>
<organism evidence="6 7">
    <name type="scientific">Phreatobacter aquaticus</name>
    <dbReference type="NCBI Taxonomy" id="2570229"/>
    <lineage>
        <taxon>Bacteria</taxon>
        <taxon>Pseudomonadati</taxon>
        <taxon>Pseudomonadota</taxon>
        <taxon>Alphaproteobacteria</taxon>
        <taxon>Hyphomicrobiales</taxon>
        <taxon>Phreatobacteraceae</taxon>
        <taxon>Phreatobacter</taxon>
    </lineage>
</organism>
<dbReference type="InterPro" id="IPR054156">
    <property type="entry name" value="YxaF_TetR_C"/>
</dbReference>
<evidence type="ECO:0000256" key="1">
    <source>
        <dbReference type="ARBA" id="ARBA00023015"/>
    </source>
</evidence>
<keyword evidence="1" id="KW-0805">Transcription regulation</keyword>
<dbReference type="Gene3D" id="1.10.357.10">
    <property type="entry name" value="Tetracycline Repressor, domain 2"/>
    <property type="match status" value="1"/>
</dbReference>
<evidence type="ECO:0000313" key="7">
    <source>
        <dbReference type="Proteomes" id="UP000298588"/>
    </source>
</evidence>
<dbReference type="SUPFAM" id="SSF48498">
    <property type="entry name" value="Tetracyclin repressor-like, C-terminal domain"/>
    <property type="match status" value="1"/>
</dbReference>
<dbReference type="PANTHER" id="PTHR47506:SF3">
    <property type="entry name" value="HTH-TYPE TRANSCRIPTIONAL REGULATOR LMRA"/>
    <property type="match status" value="1"/>
</dbReference>
<dbReference type="OrthoDB" id="9811084at2"/>
<dbReference type="Pfam" id="PF21993">
    <property type="entry name" value="TetR_C_13_2"/>
    <property type="match status" value="1"/>
</dbReference>
<name>A0A4D7QWM8_9HYPH</name>
<keyword evidence="2 4" id="KW-0238">DNA-binding</keyword>
<dbReference type="PANTHER" id="PTHR47506">
    <property type="entry name" value="TRANSCRIPTIONAL REGULATORY PROTEIN"/>
    <property type="match status" value="1"/>
</dbReference>
<gene>
    <name evidence="6" type="ORF">E8L99_22385</name>
</gene>
<dbReference type="Pfam" id="PF00440">
    <property type="entry name" value="TetR_N"/>
    <property type="match status" value="1"/>
</dbReference>
<dbReference type="InterPro" id="IPR009057">
    <property type="entry name" value="Homeodomain-like_sf"/>
</dbReference>
<keyword evidence="3" id="KW-0804">Transcription</keyword>
<feature type="domain" description="HTH tetR-type" evidence="5">
    <location>
        <begin position="64"/>
        <end position="124"/>
    </location>
</feature>
<dbReference type="PROSITE" id="PS50977">
    <property type="entry name" value="HTH_TETR_2"/>
    <property type="match status" value="1"/>
</dbReference>
<dbReference type="KEGG" id="paqt:E8L99_22385"/>
<sequence>MARKGWSAGRNRRAARRTPSLVMMSRLSGEGAAMVASFYGDHHNTVITRPTDIQPAQSGMPRPSDAKSRFIATAADLFQRQGYNGVGLNEIIEASGAPKGSFYHHFPGGKEELGAEAVRLAGRRIGKLIDQVFGDAQNFPAAALALADVIGGHFERSGWREGCPVTAIVVDAVPQSERLSLAVAEVMGAWVDKATAHGERMGVPDARGRAERFIIALEGAWLMSRVKRSREPFRIAAEMAG</sequence>
<keyword evidence="7" id="KW-1185">Reference proteome</keyword>
<evidence type="ECO:0000313" key="6">
    <source>
        <dbReference type="EMBL" id="QCK88312.1"/>
    </source>
</evidence>
<dbReference type="Proteomes" id="UP000298588">
    <property type="component" value="Chromosome"/>
</dbReference>
<proteinExistence type="predicted"/>
<accession>A0A4D7QWM8</accession>